<evidence type="ECO:0000313" key="3">
    <source>
        <dbReference type="Proteomes" id="UP000434209"/>
    </source>
</evidence>
<dbReference type="AlphaFoldDB" id="A0A7Z2JAW3"/>
<protein>
    <submittedName>
        <fullName evidence="2">Uncharacterized protein</fullName>
    </submittedName>
</protein>
<feature type="signal peptide" evidence="1">
    <location>
        <begin position="1"/>
        <end position="18"/>
    </location>
</feature>
<keyword evidence="1" id="KW-0732">Signal</keyword>
<feature type="chain" id="PRO_5030822077" evidence="1">
    <location>
        <begin position="19"/>
        <end position="158"/>
    </location>
</feature>
<name>A0A7Z2JAW3_9BURK</name>
<dbReference type="PROSITE" id="PS51257">
    <property type="entry name" value="PROKAR_LIPOPROTEIN"/>
    <property type="match status" value="1"/>
</dbReference>
<proteinExistence type="predicted"/>
<organism evidence="2 3">
    <name type="scientific">Paraburkholderia acidiphila</name>
    <dbReference type="NCBI Taxonomy" id="2571747"/>
    <lineage>
        <taxon>Bacteria</taxon>
        <taxon>Pseudomonadati</taxon>
        <taxon>Pseudomonadota</taxon>
        <taxon>Betaproteobacteria</taxon>
        <taxon>Burkholderiales</taxon>
        <taxon>Burkholderiaceae</taxon>
        <taxon>Paraburkholderia</taxon>
    </lineage>
</organism>
<evidence type="ECO:0000313" key="2">
    <source>
        <dbReference type="EMBL" id="QGZ57861.1"/>
    </source>
</evidence>
<keyword evidence="3" id="KW-1185">Reference proteome</keyword>
<sequence length="158" mass="16996">MEKLVFAVMMSMSACAFAQQVALPGIGFRIGDDLAEVKAALHTSDVPEPLAQPLLLPANMHNPNQDKTVLHLRTKGISALFDASNKVQAIRLDAPFAGEVKGVKLGDSAKTVTSKLGDPVSKPATLLTFQIYRYVLDDEAYVAYWINVDGVQAIVVGK</sequence>
<dbReference type="Proteomes" id="UP000434209">
    <property type="component" value="Chromosome 2"/>
</dbReference>
<dbReference type="EMBL" id="CP046910">
    <property type="protein sequence ID" value="QGZ57861.1"/>
    <property type="molecule type" value="Genomic_DNA"/>
</dbReference>
<gene>
    <name evidence="2" type="ORF">FAZ97_23585</name>
</gene>
<reference evidence="2 3" key="1">
    <citation type="submission" date="2019-12" db="EMBL/GenBank/DDBJ databases">
        <title>Paraburkholderia acidiphila 7Q-K02 sp. nov and Paraburkholderia acidisoli DHF22 sp. nov., two strains isolated from forest soil.</title>
        <authorList>
            <person name="Gao Z."/>
            <person name="Qiu L."/>
        </authorList>
    </citation>
    <scope>NUCLEOTIDE SEQUENCE [LARGE SCALE GENOMIC DNA]</scope>
    <source>
        <strain evidence="2 3">7Q-K02</strain>
    </source>
</reference>
<evidence type="ECO:0000256" key="1">
    <source>
        <dbReference type="SAM" id="SignalP"/>
    </source>
</evidence>
<dbReference type="KEGG" id="pacp:FAZ97_23585"/>
<accession>A0A7Z2JAW3</accession>